<accession>A0AAV8S8P4</accession>
<evidence type="ECO:0000313" key="3">
    <source>
        <dbReference type="EMBL" id="KAJ8748528.1"/>
    </source>
</evidence>
<protein>
    <recommendedName>
        <fullName evidence="5">Plasma membrane-like protein</fullName>
    </recommendedName>
</protein>
<comment type="caution">
    <text evidence="3">The sequence shown here is derived from an EMBL/GenBank/DDBJ whole genome shotgun (WGS) entry which is preliminary data.</text>
</comment>
<dbReference type="Proteomes" id="UP001159364">
    <property type="component" value="Linkage Group LG12"/>
</dbReference>
<feature type="region of interest" description="Disordered" evidence="2">
    <location>
        <begin position="450"/>
        <end position="524"/>
    </location>
</feature>
<name>A0AAV8S8P4_9ROSI</name>
<feature type="coiled-coil region" evidence="1">
    <location>
        <begin position="233"/>
        <end position="332"/>
    </location>
</feature>
<gene>
    <name evidence="3" type="ORF">K2173_003427</name>
</gene>
<feature type="region of interest" description="Disordered" evidence="2">
    <location>
        <begin position="98"/>
        <end position="163"/>
    </location>
</feature>
<feature type="compositionally biased region" description="Basic and acidic residues" evidence="2">
    <location>
        <begin position="154"/>
        <end position="163"/>
    </location>
</feature>
<dbReference type="PANTHER" id="PTHR31071">
    <property type="entry name" value="GB|AAF24581.1"/>
    <property type="match status" value="1"/>
</dbReference>
<evidence type="ECO:0000256" key="2">
    <source>
        <dbReference type="SAM" id="MobiDB-lite"/>
    </source>
</evidence>
<sequence length="659" mass="74393">MERKGKGVGREDKGKVEKQAGTLKGEVKLKRWMFFVGKRGGPSTPSPTWRLHFSSPIHNDSEKINNPFEEFLSNSNTVSARKLCANLWEFQPQLHFSQPKMSKNFGSKGGSRRHHKDKKAFEVRSRLADPPNTTPYDQPASSGNLRRHAATSSIDHHHPLDRNDCTLKPLSPSCGSSMEVAPYKPVVTASSSLDSKGRLEESKYGLKTSTELLKVLNRIWSLEEQQVSNLSLLKALKRELVHSQSQVKELRKEKLKNRQEMEELMRQVEDDEAFRKNKVKDHVKAAIQSMEAEVENERKLRKHWESLHRKLAQELSQLKSSFSSALKDLERERKARILLESLCDEFAKGVREYEQELRLLNYNHDKEPVGREKPDRLVLHISEAWLDERMQMKITGAQNDLSGKNTVVEKLSPDIKSFLQARHSAEVAKENSLSANEAIINCSRRESFPLNEARSAPQDAADEELSSDSGSRCFELNNGGGMKQNKSSSKRHGESHLEEIVNLNSRNVTTGSRVNGKFPDKTRPQMLGVNQVAGIRNAGTSDITEEALHDKKSKLVGTCRFHSNHVFDNLVRNHSVSSEGDKIHPEGALQEDVCVQPVFPGHASPVQQWMSKLDSPEFQTTESSVKLPRGFKENTLEAKLMEARLEGQKSRSRASKGPL</sequence>
<feature type="region of interest" description="Disordered" evidence="2">
    <location>
        <begin position="1"/>
        <end position="22"/>
    </location>
</feature>
<organism evidence="3 4">
    <name type="scientific">Erythroxylum novogranatense</name>
    <dbReference type="NCBI Taxonomy" id="1862640"/>
    <lineage>
        <taxon>Eukaryota</taxon>
        <taxon>Viridiplantae</taxon>
        <taxon>Streptophyta</taxon>
        <taxon>Embryophyta</taxon>
        <taxon>Tracheophyta</taxon>
        <taxon>Spermatophyta</taxon>
        <taxon>Magnoliopsida</taxon>
        <taxon>eudicotyledons</taxon>
        <taxon>Gunneridae</taxon>
        <taxon>Pentapetalae</taxon>
        <taxon>rosids</taxon>
        <taxon>fabids</taxon>
        <taxon>Malpighiales</taxon>
        <taxon>Erythroxylaceae</taxon>
        <taxon>Erythroxylum</taxon>
    </lineage>
</organism>
<keyword evidence="4" id="KW-1185">Reference proteome</keyword>
<dbReference type="EMBL" id="JAIWQS010000012">
    <property type="protein sequence ID" value="KAJ8748528.1"/>
    <property type="molecule type" value="Genomic_DNA"/>
</dbReference>
<feature type="compositionally biased region" description="Basic and acidic residues" evidence="2">
    <location>
        <begin position="1"/>
        <end position="18"/>
    </location>
</feature>
<evidence type="ECO:0008006" key="5">
    <source>
        <dbReference type="Google" id="ProtNLM"/>
    </source>
</evidence>
<dbReference type="AlphaFoldDB" id="A0AAV8S8P4"/>
<feature type="compositionally biased region" description="Polar residues" evidence="2">
    <location>
        <begin position="134"/>
        <end position="144"/>
    </location>
</feature>
<keyword evidence="1" id="KW-0175">Coiled coil</keyword>
<dbReference type="InterPro" id="IPR043424">
    <property type="entry name" value="BLT-like"/>
</dbReference>
<reference evidence="3 4" key="1">
    <citation type="submission" date="2021-09" db="EMBL/GenBank/DDBJ databases">
        <title>Genomic insights and catalytic innovation underlie evolution of tropane alkaloids biosynthesis.</title>
        <authorList>
            <person name="Wang Y.-J."/>
            <person name="Tian T."/>
            <person name="Huang J.-P."/>
            <person name="Huang S.-X."/>
        </authorList>
    </citation>
    <scope>NUCLEOTIDE SEQUENCE [LARGE SCALE GENOMIC DNA]</scope>
    <source>
        <strain evidence="3">KIB-2018</strain>
        <tissue evidence="3">Leaf</tissue>
    </source>
</reference>
<dbReference type="PANTHER" id="PTHR31071:SF9">
    <property type="entry name" value="INTRACELLULAR PROTEIN TRANSPORT PROTEIN USO1-RELATED"/>
    <property type="match status" value="1"/>
</dbReference>
<feature type="compositionally biased region" description="Polar residues" evidence="2">
    <location>
        <begin position="502"/>
        <end position="513"/>
    </location>
</feature>
<evidence type="ECO:0000313" key="4">
    <source>
        <dbReference type="Proteomes" id="UP001159364"/>
    </source>
</evidence>
<proteinExistence type="predicted"/>
<evidence type="ECO:0000256" key="1">
    <source>
        <dbReference type="SAM" id="Coils"/>
    </source>
</evidence>